<sequence>MKQLEVGQESQLVLVDIDDPGRIIFQFPVMEDMQALQDNDARMKEVSAFLIIRRPFYG</sequence>
<reference evidence="1" key="1">
    <citation type="journal article" date="2012" name="Nature">
        <title>The oyster genome reveals stress adaptation and complexity of shell formation.</title>
        <authorList>
            <person name="Zhang G."/>
            <person name="Fang X."/>
            <person name="Guo X."/>
            <person name="Li L."/>
            <person name="Luo R."/>
            <person name="Xu F."/>
            <person name="Yang P."/>
            <person name="Zhang L."/>
            <person name="Wang X."/>
            <person name="Qi H."/>
            <person name="Xiong Z."/>
            <person name="Que H."/>
            <person name="Xie Y."/>
            <person name="Holland P.W."/>
            <person name="Paps J."/>
            <person name="Zhu Y."/>
            <person name="Wu F."/>
            <person name="Chen Y."/>
            <person name="Wang J."/>
            <person name="Peng C."/>
            <person name="Meng J."/>
            <person name="Yang L."/>
            <person name="Liu J."/>
            <person name="Wen B."/>
            <person name="Zhang N."/>
            <person name="Huang Z."/>
            <person name="Zhu Q."/>
            <person name="Feng Y."/>
            <person name="Mount A."/>
            <person name="Hedgecock D."/>
            <person name="Xu Z."/>
            <person name="Liu Y."/>
            <person name="Domazet-Loso T."/>
            <person name="Du Y."/>
            <person name="Sun X."/>
            <person name="Zhang S."/>
            <person name="Liu B."/>
            <person name="Cheng P."/>
            <person name="Jiang X."/>
            <person name="Li J."/>
            <person name="Fan D."/>
            <person name="Wang W."/>
            <person name="Fu W."/>
            <person name="Wang T."/>
            <person name="Wang B."/>
            <person name="Zhang J."/>
            <person name="Peng Z."/>
            <person name="Li Y."/>
            <person name="Li N."/>
            <person name="Wang J."/>
            <person name="Chen M."/>
            <person name="He Y."/>
            <person name="Tan F."/>
            <person name="Song X."/>
            <person name="Zheng Q."/>
            <person name="Huang R."/>
            <person name="Yang H."/>
            <person name="Du X."/>
            <person name="Chen L."/>
            <person name="Yang M."/>
            <person name="Gaffney P.M."/>
            <person name="Wang S."/>
            <person name="Luo L."/>
            <person name="She Z."/>
            <person name="Ming Y."/>
            <person name="Huang W."/>
            <person name="Zhang S."/>
            <person name="Huang B."/>
            <person name="Zhang Y."/>
            <person name="Qu T."/>
            <person name="Ni P."/>
            <person name="Miao G."/>
            <person name="Wang J."/>
            <person name="Wang Q."/>
            <person name="Steinberg C.E."/>
            <person name="Wang H."/>
            <person name="Li N."/>
            <person name="Qian L."/>
            <person name="Zhang G."/>
            <person name="Li Y."/>
            <person name="Yang H."/>
            <person name="Liu X."/>
            <person name="Wang J."/>
            <person name="Yin Y."/>
            <person name="Wang J."/>
        </authorList>
    </citation>
    <scope>NUCLEOTIDE SEQUENCE [LARGE SCALE GENOMIC DNA]</scope>
    <source>
        <strain evidence="1">05x7-T-G4-1.051#20</strain>
    </source>
</reference>
<proteinExistence type="predicted"/>
<dbReference type="InParanoid" id="K1Q2S6"/>
<organism evidence="1">
    <name type="scientific">Magallana gigas</name>
    <name type="common">Pacific oyster</name>
    <name type="synonym">Crassostrea gigas</name>
    <dbReference type="NCBI Taxonomy" id="29159"/>
    <lineage>
        <taxon>Eukaryota</taxon>
        <taxon>Metazoa</taxon>
        <taxon>Spiralia</taxon>
        <taxon>Lophotrochozoa</taxon>
        <taxon>Mollusca</taxon>
        <taxon>Bivalvia</taxon>
        <taxon>Autobranchia</taxon>
        <taxon>Pteriomorphia</taxon>
        <taxon>Ostreida</taxon>
        <taxon>Ostreoidea</taxon>
        <taxon>Ostreidae</taxon>
        <taxon>Magallana</taxon>
    </lineage>
</organism>
<evidence type="ECO:0000313" key="1">
    <source>
        <dbReference type="EMBL" id="EKC23160.1"/>
    </source>
</evidence>
<dbReference type="EMBL" id="JH816275">
    <property type="protein sequence ID" value="EKC23160.1"/>
    <property type="molecule type" value="Genomic_DNA"/>
</dbReference>
<dbReference type="AlphaFoldDB" id="K1Q2S6"/>
<gene>
    <name evidence="1" type="ORF">CGI_10015568</name>
</gene>
<dbReference type="HOGENOM" id="CLU_2981105_0_0_1"/>
<protein>
    <submittedName>
        <fullName evidence="1">Uncharacterized protein</fullName>
    </submittedName>
</protein>
<accession>K1Q2S6</accession>
<name>K1Q2S6_MAGGI</name>